<evidence type="ECO:0000256" key="1">
    <source>
        <dbReference type="PROSITE-ProRule" id="PRU00023"/>
    </source>
</evidence>
<proteinExistence type="predicted"/>
<keyword evidence="4" id="KW-1185">Reference proteome</keyword>
<feature type="compositionally biased region" description="Basic and acidic residues" evidence="2">
    <location>
        <begin position="612"/>
        <end position="624"/>
    </location>
</feature>
<organism evidence="3 4">
    <name type="scientific">Giardia muris</name>
    <dbReference type="NCBI Taxonomy" id="5742"/>
    <lineage>
        <taxon>Eukaryota</taxon>
        <taxon>Metamonada</taxon>
        <taxon>Diplomonadida</taxon>
        <taxon>Hexamitidae</taxon>
        <taxon>Giardiinae</taxon>
        <taxon>Giardia</taxon>
    </lineage>
</organism>
<dbReference type="SUPFAM" id="SSF48403">
    <property type="entry name" value="Ankyrin repeat"/>
    <property type="match status" value="2"/>
</dbReference>
<feature type="region of interest" description="Disordered" evidence="2">
    <location>
        <begin position="612"/>
        <end position="712"/>
    </location>
</feature>
<feature type="repeat" description="ANK" evidence="1">
    <location>
        <begin position="28"/>
        <end position="60"/>
    </location>
</feature>
<reference evidence="3 4" key="1">
    <citation type="submission" date="2019-05" db="EMBL/GenBank/DDBJ databases">
        <title>The compact genome of Giardia muris reveals important steps in the evolution of intestinal protozoan parasites.</title>
        <authorList>
            <person name="Xu F."/>
            <person name="Jimenez-Gonzalez A."/>
            <person name="Einarsson E."/>
            <person name="Astvaldsson A."/>
            <person name="Peirasmaki D."/>
            <person name="Eckmann L."/>
            <person name="Andersson J.O."/>
            <person name="Svard S.G."/>
            <person name="Jerlstrom-Hultqvist J."/>
        </authorList>
    </citation>
    <scope>NUCLEOTIDE SEQUENCE [LARGE SCALE GENOMIC DNA]</scope>
    <source>
        <strain evidence="3 4">Roberts-Thomson</strain>
    </source>
</reference>
<dbReference type="Gene3D" id="1.25.40.20">
    <property type="entry name" value="Ankyrin repeat-containing domain"/>
    <property type="match status" value="5"/>
</dbReference>
<dbReference type="Proteomes" id="UP000315496">
    <property type="component" value="Chromosome 1"/>
</dbReference>
<dbReference type="PANTHER" id="PTHR24120:SF4">
    <property type="entry name" value="GH07239P"/>
    <property type="match status" value="1"/>
</dbReference>
<accession>A0A4Z1T4S3</accession>
<feature type="repeat" description="ANK" evidence="1">
    <location>
        <begin position="585"/>
        <end position="617"/>
    </location>
</feature>
<comment type="caution">
    <text evidence="3">The sequence shown here is derived from an EMBL/GenBank/DDBJ whole genome shotgun (WGS) entry which is preliminary data.</text>
</comment>
<feature type="region of interest" description="Disordered" evidence="2">
    <location>
        <begin position="482"/>
        <end position="502"/>
    </location>
</feature>
<evidence type="ECO:0000256" key="2">
    <source>
        <dbReference type="SAM" id="MobiDB-lite"/>
    </source>
</evidence>
<sequence>MTLIDAAKQGDIDLANDNINLAGGKDRNGMTALMHAAYEGHWELVKRLVEHEMNYRDKNGRTALMHAAKGGKERCVSILVQHEAYLRDMNGRTALMYAAENGSVECARLLLGEAALVTTRVTDKMPVGVTALMFAVKRGNFEVAELLKPQEALIRDSNDHDALWYAKGDKTQMSQLLSGDCEENTIYLSTTRLSSPNLLSLVTDLSGMIRQAIDLIDNVSREEIRTTLHIMELTTSKIMNESVSLDTEFCQLIGWTPLMTATVSGDLTRVKGLLSYAQQQTTRDAPGIPSGLTALMLAAYQGHIEIVTLLAAYEKGLFDNAGRFAYNYAMANNQNACAQQLIGEAGMKSRKAKVTDTAVSSTRKLVSLDNDANLNYDQEGFPDLEPYPMCDAPTLPAVLPITRRGGCDSDKFLVKSANDINDAHSRESITDYRLGTSTTKQPIIKSEANSSDTEPYQDQNMRENPYSRMIESKIHLQDLNSHTDLSGRKNTTAPRNTTTYHGGLRAQKNNLYAKDTAIKNPLMDAASNGRVNDVKCFLDEYSGRTDNKGRTALMYAALNGHKECASLLLTEAGKQTIGQCGDFVSGATAMIFAAVNGHYDIVEMLREREANIRDSNNRTPDDYLSRNLVPASTRIPTNKATSLKDTEDASRECYEPPSKQQNHRGVHTYKENPNTERRTSHTGPRRGATTLSSNSDSDESQPDISQKKTGRMLEGLEMQKKDRGWTKLMYDVISNNCGPLSNYGADLGKSSTKVINGYPIGTTALMIAATKGYSQLVRALSPHESKSINDKGHTALVEAMIAGQEECARLLLPSELNVRNKKGDTQKIVINELLSKRNQLSQGQFEIAYPRLKDVYNSLRSEITKYQSGA</sequence>
<feature type="repeat" description="ANK" evidence="1">
    <location>
        <begin position="90"/>
        <end position="122"/>
    </location>
</feature>
<dbReference type="EMBL" id="VDLU01000001">
    <property type="protein sequence ID" value="TNJ30668.1"/>
    <property type="molecule type" value="Genomic_DNA"/>
</dbReference>
<dbReference type="OrthoDB" id="20872at2759"/>
<dbReference type="VEuPathDB" id="GiardiaDB:GMRT_10744"/>
<protein>
    <submittedName>
        <fullName evidence="3">Ankyrin repeat protein 1</fullName>
    </submittedName>
</protein>
<dbReference type="PROSITE" id="PS50088">
    <property type="entry name" value="ANK_REPEAT"/>
    <property type="match status" value="3"/>
</dbReference>
<dbReference type="PANTHER" id="PTHR24120">
    <property type="entry name" value="GH07239P"/>
    <property type="match status" value="1"/>
</dbReference>
<dbReference type="InterPro" id="IPR002110">
    <property type="entry name" value="Ankyrin_rpt"/>
</dbReference>
<dbReference type="SMART" id="SM00248">
    <property type="entry name" value="ANK"/>
    <property type="match status" value="11"/>
</dbReference>
<dbReference type="PROSITE" id="PS50297">
    <property type="entry name" value="ANK_REP_REGION"/>
    <property type="match status" value="2"/>
</dbReference>
<dbReference type="InterPro" id="IPR036770">
    <property type="entry name" value="Ankyrin_rpt-contain_sf"/>
</dbReference>
<feature type="compositionally biased region" description="Basic and acidic residues" evidence="2">
    <location>
        <begin position="642"/>
        <end position="654"/>
    </location>
</feature>
<keyword evidence="1" id="KW-0040">ANK repeat</keyword>
<gene>
    <name evidence="3" type="ORF">GMRT_10744</name>
</gene>
<dbReference type="AlphaFoldDB" id="A0A4Z1T4S3"/>
<evidence type="ECO:0000313" key="3">
    <source>
        <dbReference type="EMBL" id="TNJ30668.1"/>
    </source>
</evidence>
<dbReference type="Pfam" id="PF12796">
    <property type="entry name" value="Ank_2"/>
    <property type="match status" value="4"/>
</dbReference>
<feature type="compositionally biased region" description="Polar residues" evidence="2">
    <location>
        <begin position="482"/>
        <end position="500"/>
    </location>
</feature>
<evidence type="ECO:0000313" key="4">
    <source>
        <dbReference type="Proteomes" id="UP000315496"/>
    </source>
</evidence>
<name>A0A4Z1T4S3_GIAMU</name>
<feature type="compositionally biased region" description="Basic and acidic residues" evidence="2">
    <location>
        <begin position="668"/>
        <end position="679"/>
    </location>
</feature>